<dbReference type="InterPro" id="IPR036397">
    <property type="entry name" value="RNaseH_sf"/>
</dbReference>
<dbReference type="Gene3D" id="3.10.10.10">
    <property type="entry name" value="HIV Type 1 Reverse Transcriptase, subunit A, domain 1"/>
    <property type="match status" value="1"/>
</dbReference>
<dbReference type="PROSITE" id="PS50994">
    <property type="entry name" value="INTEGRASE"/>
    <property type="match status" value="1"/>
</dbReference>
<evidence type="ECO:0000256" key="6">
    <source>
        <dbReference type="ARBA" id="ARBA00022750"/>
    </source>
</evidence>
<dbReference type="InterPro" id="IPR056924">
    <property type="entry name" value="SH3_Tf2-1"/>
</dbReference>
<keyword evidence="10" id="KW-0229">DNA integration</keyword>
<evidence type="ECO:0000259" key="18">
    <source>
        <dbReference type="PROSITE" id="PS50994"/>
    </source>
</evidence>
<evidence type="ECO:0000256" key="11">
    <source>
        <dbReference type="ARBA" id="ARBA00022918"/>
    </source>
</evidence>
<dbReference type="InterPro" id="IPR041373">
    <property type="entry name" value="RT_RNaseH"/>
</dbReference>
<evidence type="ECO:0000256" key="16">
    <source>
        <dbReference type="SAM" id="MobiDB-lite"/>
    </source>
</evidence>
<dbReference type="Gene3D" id="1.10.340.70">
    <property type="match status" value="1"/>
</dbReference>
<dbReference type="InterPro" id="IPR001584">
    <property type="entry name" value="Integrase_cat-core"/>
</dbReference>
<organism evidence="19">
    <name type="scientific">Tanacetum cinerariifolium</name>
    <name type="common">Dalmatian daisy</name>
    <name type="synonym">Chrysanthemum cinerariifolium</name>
    <dbReference type="NCBI Taxonomy" id="118510"/>
    <lineage>
        <taxon>Eukaryota</taxon>
        <taxon>Viridiplantae</taxon>
        <taxon>Streptophyta</taxon>
        <taxon>Embryophyta</taxon>
        <taxon>Tracheophyta</taxon>
        <taxon>Spermatophyta</taxon>
        <taxon>Magnoliopsida</taxon>
        <taxon>eudicotyledons</taxon>
        <taxon>Gunneridae</taxon>
        <taxon>Pentapetalae</taxon>
        <taxon>asterids</taxon>
        <taxon>campanulids</taxon>
        <taxon>Asterales</taxon>
        <taxon>Asteraceae</taxon>
        <taxon>Asteroideae</taxon>
        <taxon>Anthemideae</taxon>
        <taxon>Anthemidinae</taxon>
        <taxon>Tanacetum</taxon>
    </lineage>
</organism>
<evidence type="ECO:0000256" key="5">
    <source>
        <dbReference type="ARBA" id="ARBA00022723"/>
    </source>
</evidence>
<dbReference type="Pfam" id="PF24626">
    <property type="entry name" value="SH3_Tf2-1"/>
    <property type="match status" value="1"/>
</dbReference>
<keyword evidence="8" id="KW-0378">Hydrolase</keyword>
<dbReference type="CDD" id="cd09274">
    <property type="entry name" value="RNase_HI_RT_Ty3"/>
    <property type="match status" value="1"/>
</dbReference>
<dbReference type="InterPro" id="IPR001878">
    <property type="entry name" value="Znf_CCHC"/>
</dbReference>
<dbReference type="PROSITE" id="PS50158">
    <property type="entry name" value="ZF_CCHC"/>
    <property type="match status" value="2"/>
</dbReference>
<dbReference type="InterPro" id="IPR012337">
    <property type="entry name" value="RNaseH-like_sf"/>
</dbReference>
<protein>
    <submittedName>
        <fullName evidence="19">Putative reverse transcriptase domain-containing protein</fullName>
    </submittedName>
</protein>
<dbReference type="PANTHER" id="PTHR37984:SF5">
    <property type="entry name" value="PROTEIN NYNRIN-LIKE"/>
    <property type="match status" value="1"/>
</dbReference>
<feature type="region of interest" description="Disordered" evidence="16">
    <location>
        <begin position="163"/>
        <end position="184"/>
    </location>
</feature>
<name>A0A6L2KC46_TANCI</name>
<keyword evidence="12" id="KW-0239">DNA-directed DNA polymerase</keyword>
<evidence type="ECO:0000256" key="9">
    <source>
        <dbReference type="ARBA" id="ARBA00022842"/>
    </source>
</evidence>
<feature type="domain" description="Integrase catalytic" evidence="18">
    <location>
        <begin position="999"/>
        <end position="1186"/>
    </location>
</feature>
<dbReference type="Gene3D" id="3.30.420.10">
    <property type="entry name" value="Ribonuclease H-like superfamily/Ribonuclease H"/>
    <property type="match status" value="1"/>
</dbReference>
<keyword evidence="15" id="KW-0863">Zinc-finger</keyword>
<feature type="compositionally biased region" description="Acidic residues" evidence="16">
    <location>
        <begin position="93"/>
        <end position="105"/>
    </location>
</feature>
<keyword evidence="2" id="KW-0808">Transferase</keyword>
<keyword evidence="5" id="KW-0479">Metal-binding</keyword>
<dbReference type="EMBL" id="BKCJ010001988">
    <property type="protein sequence ID" value="GEU45454.1"/>
    <property type="molecule type" value="Genomic_DNA"/>
</dbReference>
<dbReference type="Pfam" id="PF00098">
    <property type="entry name" value="zf-CCHC"/>
    <property type="match status" value="2"/>
</dbReference>
<feature type="region of interest" description="Disordered" evidence="16">
    <location>
        <begin position="1"/>
        <end position="114"/>
    </location>
</feature>
<keyword evidence="7" id="KW-0255">Endonuclease</keyword>
<evidence type="ECO:0000256" key="10">
    <source>
        <dbReference type="ARBA" id="ARBA00022908"/>
    </source>
</evidence>
<dbReference type="GO" id="GO:0006310">
    <property type="term" value="P:DNA recombination"/>
    <property type="evidence" value="ECO:0007669"/>
    <property type="project" value="UniProtKB-KW"/>
</dbReference>
<feature type="domain" description="CCHC-type" evidence="17">
    <location>
        <begin position="481"/>
        <end position="496"/>
    </location>
</feature>
<dbReference type="InterPro" id="IPR050951">
    <property type="entry name" value="Retrovirus_Pol_polyprotein"/>
</dbReference>
<accession>A0A6L2KC46</accession>
<dbReference type="SUPFAM" id="SSF53098">
    <property type="entry name" value="Ribonuclease H-like"/>
    <property type="match status" value="1"/>
</dbReference>
<keyword evidence="3" id="KW-0548">Nucleotidyltransferase</keyword>
<dbReference type="PANTHER" id="PTHR37984">
    <property type="entry name" value="PROTEIN CBG26694"/>
    <property type="match status" value="1"/>
</dbReference>
<evidence type="ECO:0000256" key="8">
    <source>
        <dbReference type="ARBA" id="ARBA00022801"/>
    </source>
</evidence>
<keyword evidence="15" id="KW-0862">Zinc</keyword>
<evidence type="ECO:0000259" key="17">
    <source>
        <dbReference type="PROSITE" id="PS50158"/>
    </source>
</evidence>
<evidence type="ECO:0000256" key="2">
    <source>
        <dbReference type="ARBA" id="ARBA00022679"/>
    </source>
</evidence>
<dbReference type="GO" id="GO:0003887">
    <property type="term" value="F:DNA-directed DNA polymerase activity"/>
    <property type="evidence" value="ECO:0007669"/>
    <property type="project" value="UniProtKB-KW"/>
</dbReference>
<reference evidence="19" key="1">
    <citation type="journal article" date="2019" name="Sci. Rep.">
        <title>Draft genome of Tanacetum cinerariifolium, the natural source of mosquito coil.</title>
        <authorList>
            <person name="Yamashiro T."/>
            <person name="Shiraishi A."/>
            <person name="Satake H."/>
            <person name="Nakayama K."/>
        </authorList>
    </citation>
    <scope>NUCLEOTIDE SEQUENCE</scope>
</reference>
<dbReference type="InterPro" id="IPR043128">
    <property type="entry name" value="Rev_trsase/Diguanyl_cyclase"/>
</dbReference>
<keyword evidence="4" id="KW-0540">Nuclease</keyword>
<dbReference type="GO" id="GO:0008270">
    <property type="term" value="F:zinc ion binding"/>
    <property type="evidence" value="ECO:0007669"/>
    <property type="project" value="UniProtKB-KW"/>
</dbReference>
<dbReference type="InterPro" id="IPR041588">
    <property type="entry name" value="Integrase_H2C2"/>
</dbReference>
<dbReference type="Pfam" id="PF17917">
    <property type="entry name" value="RT_RNaseH"/>
    <property type="match status" value="1"/>
</dbReference>
<dbReference type="GO" id="GO:0004190">
    <property type="term" value="F:aspartic-type endopeptidase activity"/>
    <property type="evidence" value="ECO:0007669"/>
    <property type="project" value="UniProtKB-KW"/>
</dbReference>
<dbReference type="InterPro" id="IPR036875">
    <property type="entry name" value="Znf_CCHC_sf"/>
</dbReference>
<feature type="compositionally biased region" description="Acidic residues" evidence="16">
    <location>
        <begin position="77"/>
        <end position="86"/>
    </location>
</feature>
<feature type="compositionally biased region" description="Basic residues" evidence="16">
    <location>
        <begin position="433"/>
        <end position="442"/>
    </location>
</feature>
<keyword evidence="13" id="KW-0238">DNA-binding</keyword>
<evidence type="ECO:0000256" key="13">
    <source>
        <dbReference type="ARBA" id="ARBA00023125"/>
    </source>
</evidence>
<evidence type="ECO:0000256" key="4">
    <source>
        <dbReference type="ARBA" id="ARBA00022722"/>
    </source>
</evidence>
<dbReference type="GO" id="GO:0015074">
    <property type="term" value="P:DNA integration"/>
    <property type="evidence" value="ECO:0007669"/>
    <property type="project" value="UniProtKB-KW"/>
</dbReference>
<keyword evidence="1" id="KW-0645">Protease</keyword>
<feature type="domain" description="CCHC-type" evidence="17">
    <location>
        <begin position="519"/>
        <end position="534"/>
    </location>
</feature>
<dbReference type="GO" id="GO:0006508">
    <property type="term" value="P:proteolysis"/>
    <property type="evidence" value="ECO:0007669"/>
    <property type="project" value="UniProtKB-KW"/>
</dbReference>
<evidence type="ECO:0000256" key="15">
    <source>
        <dbReference type="PROSITE-ProRule" id="PRU00047"/>
    </source>
</evidence>
<dbReference type="Gene3D" id="4.10.60.10">
    <property type="entry name" value="Zinc finger, CCHC-type"/>
    <property type="match status" value="1"/>
</dbReference>
<evidence type="ECO:0000256" key="12">
    <source>
        <dbReference type="ARBA" id="ARBA00022932"/>
    </source>
</evidence>
<dbReference type="GO" id="GO:0004519">
    <property type="term" value="F:endonuclease activity"/>
    <property type="evidence" value="ECO:0007669"/>
    <property type="project" value="UniProtKB-KW"/>
</dbReference>
<keyword evidence="14" id="KW-0233">DNA recombination</keyword>
<proteinExistence type="predicted"/>
<dbReference type="Pfam" id="PF17921">
    <property type="entry name" value="Integrase_H2C2"/>
    <property type="match status" value="1"/>
</dbReference>
<evidence type="ECO:0000256" key="1">
    <source>
        <dbReference type="ARBA" id="ARBA00022670"/>
    </source>
</evidence>
<gene>
    <name evidence="19" type="ORF">Tci_017432</name>
</gene>
<keyword evidence="11 19" id="KW-0695">RNA-directed DNA polymerase</keyword>
<dbReference type="GO" id="GO:0003677">
    <property type="term" value="F:DNA binding"/>
    <property type="evidence" value="ECO:0007669"/>
    <property type="project" value="UniProtKB-KW"/>
</dbReference>
<evidence type="ECO:0000256" key="14">
    <source>
        <dbReference type="ARBA" id="ARBA00023172"/>
    </source>
</evidence>
<keyword evidence="6" id="KW-0064">Aspartyl protease</keyword>
<evidence type="ECO:0000313" key="19">
    <source>
        <dbReference type="EMBL" id="GEU45454.1"/>
    </source>
</evidence>
<sequence>MFIQPHYPDYAPESMYPEYIPLEDEHVPLAEEQPLPPVDSPTAESPGYAAESDTEEDPKEYEDDESEDGPIDYPMDGGDDRDDDDGDSSRDDADGEDEEDEEEEEHLASADAAVVVPTIEPAFISLPPEVEVERLLSMPTPPPSPLTSLSPPSVRERLARCTTLSAHSSPPLIPSPSLPSSGCPTQIQAPKIASTLALIDVVTAALPSPHYHHLYTYHHLLTVRMVGYGIRDTWVDPAEAVPEIEPMTLGEVNTKVTELAEIHKHDTHDLYALLEDAEDNRTHISQRVTMDSQRVDLLMEDRRAHQETILITHREQVYAHESQTQAHQTQLHLQSTLIQTQHQVKGNDVPTYTDHFQELTLICTKFVANETKKIDKYVSGLPDNIYGSVKASKPKTLDETIELANDLMDQKLRTYALRQTGNKRKVDDLSKNNHGHQQHPSKRQNVSKVYNMGSGKRKPYEGNLPKCTKCHFHHNGPCTQKCHKCNKVGHLAHDCRIYGNANVANAQRENRTIPKGNGCFECGAPGHFKKDCPKLKNKDGGNVNAQGCVYAVRNAEKKGNASRDPDFNVITGTFLLNNRYASILFDTGADRRTLKVEFQIDLIPGAALVARAPHRLAPFEMKELSEQLQELFDKGFIRPSSSPWGAPVLFVKKKDGSFRMCIDYRELNKLTNEKEHEEHLKAILELIKKEKLYAKFSKCEFWISKVQFLGHVINSRGIHVDPAKIESIKDWASPKTPMEIHQFLGLVDYYRRGLGNVLMQREKVIAYASRQLKIHEKNYTTHDLELGLVVFALKIWRHYLYGTKCTVYTDHKSLQHILDQKELNMRLHRWLKLLSDYDCDIRYHPRKANVVADALSHKERIEPLRVRALVMTIGLDIPKQILEPHIEALKPKNLEKEDVGGMIRKDIPKEKLKPRADGTLCLNSRSWLPCYGDLRSVIMHESHKSKYSIHLGSEKMYQDMKKLYWWPNMKADIATYVSKCLTYAKVKAEHQRPSGLLIQPTIPEWKWDNITMDFITKFPKSSQGFDTIWVIVDRLTRSAYFLPIKKNDPLDNLARLYLNRIVARHGIPVSIICNRDGRFTSNFWKLFQKDLGTNMSMSTAYHPETDGQSERTIQTLKDMLRTCVIDFGKGWVKHLSWRSSTDWSGIDPRNNGLDRPDQVENSRCSGSKKSYANLKRKPMEFEVGDKVMLKVLPWKGVVRFGKWGKLNPRYVIIFKVLAKVGDVAYRLELPQELNRVHHTFHVSNLKKCYVDEPLAMPLEGIHVDDKLQFVEEPIEIMEREII</sequence>
<dbReference type="SUPFAM" id="SSF57756">
    <property type="entry name" value="Retrovirus zinc finger-like domains"/>
    <property type="match status" value="1"/>
</dbReference>
<dbReference type="SMART" id="SM00343">
    <property type="entry name" value="ZnF_C2HC"/>
    <property type="match status" value="2"/>
</dbReference>
<keyword evidence="9" id="KW-0460">Magnesium</keyword>
<feature type="region of interest" description="Disordered" evidence="16">
    <location>
        <begin position="421"/>
        <end position="446"/>
    </location>
</feature>
<feature type="compositionally biased region" description="Acidic residues" evidence="16">
    <location>
        <begin position="52"/>
        <end position="70"/>
    </location>
</feature>
<evidence type="ECO:0000256" key="7">
    <source>
        <dbReference type="ARBA" id="ARBA00022759"/>
    </source>
</evidence>
<dbReference type="SUPFAM" id="SSF56672">
    <property type="entry name" value="DNA/RNA polymerases"/>
    <property type="match status" value="1"/>
</dbReference>
<dbReference type="GO" id="GO:0003964">
    <property type="term" value="F:RNA-directed DNA polymerase activity"/>
    <property type="evidence" value="ECO:0007669"/>
    <property type="project" value="UniProtKB-KW"/>
</dbReference>
<dbReference type="Gene3D" id="3.30.70.270">
    <property type="match status" value="1"/>
</dbReference>
<comment type="caution">
    <text evidence="19">The sequence shown here is derived from an EMBL/GenBank/DDBJ whole genome shotgun (WGS) entry which is preliminary data.</text>
</comment>
<evidence type="ECO:0000256" key="3">
    <source>
        <dbReference type="ARBA" id="ARBA00022695"/>
    </source>
</evidence>
<feature type="region of interest" description="Disordered" evidence="16">
    <location>
        <begin position="135"/>
        <end position="154"/>
    </location>
</feature>
<dbReference type="InterPro" id="IPR043502">
    <property type="entry name" value="DNA/RNA_pol_sf"/>
</dbReference>